<evidence type="ECO:0000256" key="1">
    <source>
        <dbReference type="SAM" id="MobiDB-lite"/>
    </source>
</evidence>
<reference evidence="3" key="1">
    <citation type="submission" date="2023-06" db="EMBL/GenBank/DDBJ databases">
        <title>Phylogenetic Diversity of Rhizobium strains.</title>
        <authorList>
            <person name="Moura F.T."/>
            <person name="Helene L.C.F."/>
            <person name="Hungria M."/>
        </authorList>
    </citation>
    <scope>NUCLEOTIDE SEQUENCE</scope>
    <source>
        <strain evidence="3">CCGE524</strain>
    </source>
</reference>
<feature type="compositionally biased region" description="Low complexity" evidence="1">
    <location>
        <begin position="101"/>
        <end position="116"/>
    </location>
</feature>
<accession>A0ABT7KRC7</accession>
<sequence>MLETCWTLLQIAPTHDEDDIRRAYARRLRHFRPDEDPQGFQRLVGARDAALAWANAQTANQILLHTINDQDGLREEIDASDINLIDATRAPLGSPAENENARPPANSTPPANSNESGPSRKLSIDPAHQPETIGREHDELVFDRLNDIIAQGKQRSWSVDPAAQEIQPWVALFDLAAANLSLLHHEAFLEAVGQYVASMLPGSALQSHDTVHEFAQGHSFAAVVETVEEQCRFAERPAKLVHLCGQQAAMLYFSWLAHAQVARGILQRRAAGRVAYFDEKTGLPNFPNEDRTVALQTVQRAKFFNEAVEHKRWPSRFDWKSLIVPTTRSASAGLFWQSGILFALMSLIAAGSFLPISNIVPWIGLASIVVLLVTRIILAFHIDRLAILAAVQRVIDADRRGLWNKVPRSDYLRNRWRDFEKLINTAEVIFSVMMVIAVLTMLSPLRQTKIDPAKPVEAVVSEVISSSLEAMANDDQLPDSQLVDLMKFVISSEQAGFRGSGKDADLLVRDLPNLQWLNELHDRANQLLGGSWFRRSDGLSMRQFMAMPAAEREKKLHRLAEAYRSGSPQQRMQIERSLVSWAPVLQGASDPQTISAIWAAIPPQTIGPNLDAFPEAFRRLLLDGFLRIAAFDSKANDVQLMVQFNWLLTAPDEVLRYIGPTTPPDPYLSSLKGGHGDQNGNATNGLPAISMDPSAEEGTAAARYLRQNPGHPSATASRLNQPASTEASIARLGYFNIIRTCLDLTKAKDRMHMRSFIAHSIADPLPADISTNADLWRTFGQRALAEPMCSRKVLANGMGGKETDDLFKAPREQLSELVNADLSLSERDFIEDFLEFMPEDKSVFAYTGARLASLAHGLLGKWYFRNKDYYSAVLEFDQALGGYAQCSEFRMRRGQALEALGDHKRGRADLQLIAQPSTTWCSADPKTAQEFQLAIKAQLAK</sequence>
<proteinExistence type="predicted"/>
<dbReference type="RefSeq" id="WP_285884502.1">
    <property type="nucleotide sequence ID" value="NZ_JARFYN010000091.1"/>
</dbReference>
<gene>
    <name evidence="3" type="ORF">PY650_34425</name>
</gene>
<protein>
    <recommendedName>
        <fullName evidence="5">J domain-containing protein</fullName>
    </recommendedName>
</protein>
<evidence type="ECO:0008006" key="5">
    <source>
        <dbReference type="Google" id="ProtNLM"/>
    </source>
</evidence>
<dbReference type="EMBL" id="JARFYN010000091">
    <property type="protein sequence ID" value="MDL2410585.1"/>
    <property type="molecule type" value="Genomic_DNA"/>
</dbReference>
<dbReference type="Proteomes" id="UP001172630">
    <property type="component" value="Unassembled WGS sequence"/>
</dbReference>
<dbReference type="InterPro" id="IPR011990">
    <property type="entry name" value="TPR-like_helical_dom_sf"/>
</dbReference>
<feature type="region of interest" description="Disordered" evidence="1">
    <location>
        <begin position="91"/>
        <end position="126"/>
    </location>
</feature>
<evidence type="ECO:0000313" key="3">
    <source>
        <dbReference type="EMBL" id="MDL2410585.1"/>
    </source>
</evidence>
<feature type="transmembrane region" description="Helical" evidence="2">
    <location>
        <begin position="334"/>
        <end position="353"/>
    </location>
</feature>
<keyword evidence="2" id="KW-1133">Transmembrane helix</keyword>
<dbReference type="SUPFAM" id="SSF48452">
    <property type="entry name" value="TPR-like"/>
    <property type="match status" value="1"/>
</dbReference>
<dbReference type="Gene3D" id="1.25.40.10">
    <property type="entry name" value="Tetratricopeptide repeat domain"/>
    <property type="match status" value="1"/>
</dbReference>
<feature type="region of interest" description="Disordered" evidence="1">
    <location>
        <begin position="666"/>
        <end position="692"/>
    </location>
</feature>
<keyword evidence="2" id="KW-0812">Transmembrane</keyword>
<keyword evidence="4" id="KW-1185">Reference proteome</keyword>
<organism evidence="3 4">
    <name type="scientific">Rhizobium calliandrae</name>
    <dbReference type="NCBI Taxonomy" id="1312182"/>
    <lineage>
        <taxon>Bacteria</taxon>
        <taxon>Pseudomonadati</taxon>
        <taxon>Pseudomonadota</taxon>
        <taxon>Alphaproteobacteria</taxon>
        <taxon>Hyphomicrobiales</taxon>
        <taxon>Rhizobiaceae</taxon>
        <taxon>Rhizobium/Agrobacterium group</taxon>
        <taxon>Rhizobium</taxon>
    </lineage>
</organism>
<evidence type="ECO:0000313" key="4">
    <source>
        <dbReference type="Proteomes" id="UP001172630"/>
    </source>
</evidence>
<comment type="caution">
    <text evidence="3">The sequence shown here is derived from an EMBL/GenBank/DDBJ whole genome shotgun (WGS) entry which is preliminary data.</text>
</comment>
<keyword evidence="2" id="KW-0472">Membrane</keyword>
<evidence type="ECO:0000256" key="2">
    <source>
        <dbReference type="SAM" id="Phobius"/>
    </source>
</evidence>
<feature type="transmembrane region" description="Helical" evidence="2">
    <location>
        <begin position="359"/>
        <end position="378"/>
    </location>
</feature>
<feature type="transmembrane region" description="Helical" evidence="2">
    <location>
        <begin position="422"/>
        <end position="442"/>
    </location>
</feature>
<name>A0ABT7KRC7_9HYPH</name>